<dbReference type="EMBL" id="ML170207">
    <property type="protein sequence ID" value="TDL18507.1"/>
    <property type="molecule type" value="Genomic_DNA"/>
</dbReference>
<protein>
    <submittedName>
        <fullName evidence="2">Uncharacterized protein</fullName>
    </submittedName>
</protein>
<accession>A0A4Y7PSW6</accession>
<feature type="compositionally biased region" description="Acidic residues" evidence="1">
    <location>
        <begin position="80"/>
        <end position="95"/>
    </location>
</feature>
<evidence type="ECO:0000256" key="1">
    <source>
        <dbReference type="SAM" id="MobiDB-lite"/>
    </source>
</evidence>
<evidence type="ECO:0000313" key="3">
    <source>
        <dbReference type="Proteomes" id="UP000294933"/>
    </source>
</evidence>
<gene>
    <name evidence="2" type="ORF">BD410DRAFT_806512</name>
</gene>
<name>A0A4Y7PSW6_9AGAM</name>
<dbReference type="AlphaFoldDB" id="A0A4Y7PSW6"/>
<dbReference type="VEuPathDB" id="FungiDB:BD410DRAFT_806512"/>
<feature type="compositionally biased region" description="Acidic residues" evidence="1">
    <location>
        <begin position="128"/>
        <end position="151"/>
    </location>
</feature>
<keyword evidence="3" id="KW-1185">Reference proteome</keyword>
<reference evidence="2 3" key="1">
    <citation type="submission" date="2018-06" db="EMBL/GenBank/DDBJ databases">
        <title>A transcriptomic atlas of mushroom development highlights an independent origin of complex multicellularity.</title>
        <authorList>
            <consortium name="DOE Joint Genome Institute"/>
            <person name="Krizsan K."/>
            <person name="Almasi E."/>
            <person name="Merenyi Z."/>
            <person name="Sahu N."/>
            <person name="Viragh M."/>
            <person name="Koszo T."/>
            <person name="Mondo S."/>
            <person name="Kiss B."/>
            <person name="Balint B."/>
            <person name="Kues U."/>
            <person name="Barry K."/>
            <person name="Hegedus J.C."/>
            <person name="Henrissat B."/>
            <person name="Johnson J."/>
            <person name="Lipzen A."/>
            <person name="Ohm R."/>
            <person name="Nagy I."/>
            <person name="Pangilinan J."/>
            <person name="Yan J."/>
            <person name="Xiong Y."/>
            <person name="Grigoriev I.V."/>
            <person name="Hibbett D.S."/>
            <person name="Nagy L.G."/>
        </authorList>
    </citation>
    <scope>NUCLEOTIDE SEQUENCE [LARGE SCALE GENOMIC DNA]</scope>
    <source>
        <strain evidence="2 3">SZMC22713</strain>
    </source>
</reference>
<evidence type="ECO:0000313" key="2">
    <source>
        <dbReference type="EMBL" id="TDL18507.1"/>
    </source>
</evidence>
<dbReference type="Proteomes" id="UP000294933">
    <property type="component" value="Unassembled WGS sequence"/>
</dbReference>
<sequence length="197" mass="21786">MRGPCGCGCGELVDPKTERKHLRGEGPARTAAAVLNERAYLRGETDYQISAPFPRSRHNAPIGDVPTAAVPTQEPHVDIADDMDIDIAENEEPDNDPLASDRRRSSRLAETIAGRERWNRPSNLTADSESESDDEGDEENLGEEEALDDEVEREFWDRTEVELGQNGLTMGDLIGEAFEIEAHQNSAYPLIQLVSID</sequence>
<proteinExistence type="predicted"/>
<feature type="region of interest" description="Disordered" evidence="1">
    <location>
        <begin position="51"/>
        <end position="151"/>
    </location>
</feature>
<organism evidence="2 3">
    <name type="scientific">Rickenella mellea</name>
    <dbReference type="NCBI Taxonomy" id="50990"/>
    <lineage>
        <taxon>Eukaryota</taxon>
        <taxon>Fungi</taxon>
        <taxon>Dikarya</taxon>
        <taxon>Basidiomycota</taxon>
        <taxon>Agaricomycotina</taxon>
        <taxon>Agaricomycetes</taxon>
        <taxon>Hymenochaetales</taxon>
        <taxon>Rickenellaceae</taxon>
        <taxon>Rickenella</taxon>
    </lineage>
</organism>
<feature type="region of interest" description="Disordered" evidence="1">
    <location>
        <begin position="1"/>
        <end position="27"/>
    </location>
</feature>